<keyword evidence="6" id="KW-0106">Calcium</keyword>
<feature type="compositionally biased region" description="Basic and acidic residues" evidence="12">
    <location>
        <begin position="184"/>
        <end position="194"/>
    </location>
</feature>
<evidence type="ECO:0000256" key="3">
    <source>
        <dbReference type="ARBA" id="ARBA00022490"/>
    </source>
</evidence>
<evidence type="ECO:0000313" key="15">
    <source>
        <dbReference type="RefSeq" id="XP_025069723.1"/>
    </source>
</evidence>
<accession>A0A3Q0HGT9</accession>
<dbReference type="AlphaFoldDB" id="A0A3Q0HGT9"/>
<dbReference type="KEGG" id="asn:102380707"/>
<dbReference type="GO" id="GO:0048240">
    <property type="term" value="P:sperm capacitation"/>
    <property type="evidence" value="ECO:0007669"/>
    <property type="project" value="InterPro"/>
</dbReference>
<dbReference type="InterPro" id="IPR047579">
    <property type="entry name" value="DD_CABYR_SP17"/>
</dbReference>
<evidence type="ECO:0000256" key="10">
    <source>
        <dbReference type="ARBA" id="ARBA00023273"/>
    </source>
</evidence>
<evidence type="ECO:0000259" key="13">
    <source>
        <dbReference type="SMART" id="SM00394"/>
    </source>
</evidence>
<feature type="compositionally biased region" description="Polar residues" evidence="12">
    <location>
        <begin position="610"/>
        <end position="620"/>
    </location>
</feature>
<keyword evidence="8" id="KW-0969">Cilium</keyword>
<dbReference type="GO" id="GO:0005737">
    <property type="term" value="C:cytoplasm"/>
    <property type="evidence" value="ECO:0007669"/>
    <property type="project" value="TreeGrafter"/>
</dbReference>
<evidence type="ECO:0000256" key="2">
    <source>
        <dbReference type="ARBA" id="ARBA00004245"/>
    </source>
</evidence>
<dbReference type="Pfam" id="PF02197">
    <property type="entry name" value="RIIa"/>
    <property type="match status" value="1"/>
</dbReference>
<evidence type="ECO:0000256" key="12">
    <source>
        <dbReference type="SAM" id="MobiDB-lite"/>
    </source>
</evidence>
<feature type="region of interest" description="Disordered" evidence="12">
    <location>
        <begin position="165"/>
        <end position="247"/>
    </location>
</feature>
<reference evidence="15" key="1">
    <citation type="submission" date="2025-08" db="UniProtKB">
        <authorList>
            <consortium name="RefSeq"/>
        </authorList>
    </citation>
    <scope>IDENTIFICATION</scope>
</reference>
<keyword evidence="14" id="KW-1185">Reference proteome</keyword>
<organism evidence="14 15">
    <name type="scientific">Alligator sinensis</name>
    <name type="common">Chinese alligator</name>
    <dbReference type="NCBI Taxonomy" id="38654"/>
    <lineage>
        <taxon>Eukaryota</taxon>
        <taxon>Metazoa</taxon>
        <taxon>Chordata</taxon>
        <taxon>Craniata</taxon>
        <taxon>Vertebrata</taxon>
        <taxon>Euteleostomi</taxon>
        <taxon>Archelosauria</taxon>
        <taxon>Archosauria</taxon>
        <taxon>Crocodylia</taxon>
        <taxon>Alligatoridae</taxon>
        <taxon>Alligatorinae</taxon>
        <taxon>Alligator</taxon>
    </lineage>
</organism>
<feature type="domain" description="RIIa" evidence="13">
    <location>
        <begin position="98"/>
        <end position="135"/>
    </location>
</feature>
<dbReference type="STRING" id="38654.A0A3Q0HGT9"/>
<dbReference type="FunFam" id="1.20.890.10:FF:000005">
    <property type="entry name" value="calcium-binding tyrosine phosphorylation-regulated protein isoform X1"/>
    <property type="match status" value="1"/>
</dbReference>
<evidence type="ECO:0000313" key="14">
    <source>
        <dbReference type="Proteomes" id="UP000189705"/>
    </source>
</evidence>
<dbReference type="CDD" id="cd12100">
    <property type="entry name" value="DD_CABYR_SP17"/>
    <property type="match status" value="1"/>
</dbReference>
<dbReference type="GeneID" id="102380707"/>
<gene>
    <name evidence="15" type="primary">CABYR</name>
</gene>
<feature type="compositionally biased region" description="Low complexity" evidence="12">
    <location>
        <begin position="303"/>
        <end position="322"/>
    </location>
</feature>
<dbReference type="SMART" id="SM00394">
    <property type="entry name" value="RIIa"/>
    <property type="match status" value="1"/>
</dbReference>
<dbReference type="GO" id="GO:0035686">
    <property type="term" value="C:sperm fibrous sheath"/>
    <property type="evidence" value="ECO:0007669"/>
    <property type="project" value="TreeGrafter"/>
</dbReference>
<dbReference type="Gene3D" id="1.20.890.10">
    <property type="entry name" value="cAMP-dependent protein kinase regulatory subunit, dimerization-anchoring domain"/>
    <property type="match status" value="1"/>
</dbReference>
<evidence type="ECO:0000256" key="4">
    <source>
        <dbReference type="ARBA" id="ARBA00022553"/>
    </source>
</evidence>
<feature type="compositionally biased region" description="Polar residues" evidence="12">
    <location>
        <begin position="323"/>
        <end position="344"/>
    </location>
</feature>
<feature type="compositionally biased region" description="Polar residues" evidence="12">
    <location>
        <begin position="210"/>
        <end position="220"/>
    </location>
</feature>
<dbReference type="InParanoid" id="A0A3Q0HGT9"/>
<dbReference type="PANTHER" id="PTHR15494:SF0">
    <property type="entry name" value="CALCIUM-BINDING TYROSINE PHOSPHORYLATION-REGULATED PROTEIN"/>
    <property type="match status" value="1"/>
</dbReference>
<feature type="region of interest" description="Disordered" evidence="12">
    <location>
        <begin position="274"/>
        <end position="372"/>
    </location>
</feature>
<evidence type="ECO:0000256" key="1">
    <source>
        <dbReference type="ARBA" id="ARBA00004230"/>
    </source>
</evidence>
<comment type="subcellular location">
    <subcellularLocation>
        <location evidence="1">Cell projection</location>
        <location evidence="1">Cilium</location>
        <location evidence="1">Flagellum</location>
    </subcellularLocation>
    <subcellularLocation>
        <location evidence="2">Cytoplasm</location>
        <location evidence="2">Cytoskeleton</location>
    </subcellularLocation>
</comment>
<dbReference type="RefSeq" id="XP_025069723.1">
    <property type="nucleotide sequence ID" value="XM_025213938.1"/>
</dbReference>
<keyword evidence="10" id="KW-0966">Cell projection</keyword>
<evidence type="ECO:0000256" key="8">
    <source>
        <dbReference type="ARBA" id="ARBA00023069"/>
    </source>
</evidence>
<dbReference type="Proteomes" id="UP000189705">
    <property type="component" value="Unplaced"/>
</dbReference>
<keyword evidence="7" id="KW-0282">Flagellum</keyword>
<dbReference type="InterPro" id="IPR003117">
    <property type="entry name" value="cAMP_dep_PK_reg_su_I/II_a/b"/>
</dbReference>
<dbReference type="GO" id="GO:0005509">
    <property type="term" value="F:calcium ion binding"/>
    <property type="evidence" value="ECO:0007669"/>
    <property type="project" value="InterPro"/>
</dbReference>
<evidence type="ECO:0000256" key="7">
    <source>
        <dbReference type="ARBA" id="ARBA00022846"/>
    </source>
</evidence>
<dbReference type="PANTHER" id="PTHR15494">
    <property type="entry name" value="CALCIUM-BINDING TYROSINE PHOSPHORYLATION-REGULATED PROTEIN"/>
    <property type="match status" value="1"/>
</dbReference>
<evidence type="ECO:0000256" key="6">
    <source>
        <dbReference type="ARBA" id="ARBA00022837"/>
    </source>
</evidence>
<dbReference type="CTD" id="26256"/>
<feature type="compositionally biased region" description="Pro residues" evidence="12">
    <location>
        <begin position="351"/>
        <end position="365"/>
    </location>
</feature>
<keyword evidence="5" id="KW-0479">Metal-binding</keyword>
<sequence>MPFALAERAAVTSHWLAPRRGRAHFINDPLSSIVTPQARRHRVPCYKRPSGRRCSLRGSGEGRRRELWSSREARSCETIVGLQLPKMYTAKPRLVVPYGLKTLLEGLTRAILKCNPSNIPEFAALYFRELTAFRGEHPNVDIIDLVREFHFAQVDGLAERLSEKKTEARDKFTPDANVASPLFDEPKRKEKSTDTEEDQLLEGPVPDCSAKTTQYPSTHSELTENESSPTGPEPSSPKGPDLAYVPADPAQLAAQLLGNSDSLHSLKDVATSVQTLPEVSMSSEDTTAVPIEGAAEDATVVPAAEGSAESVRSESSAQSQSSMTRELGSSGSQVEQSASDTNHAPSIPLQEEPPPPPSPPPPPDDPLQAAPSPNEIEVTSTIQVLPMNNNEEEPVTEGEVPPYIEQVPQKIVIPFIDQVAGLLEIQPLLNAGQFICTKILDPSAVDAECDPEGMETTAQKASAEPGYVISAMATSEAGQPPPYSNVWTLYCLTDLSQQGRKSPPPLPPAGTGAPYPQATLYISSGKEQQQVLQQQMTQGQQVSSPTYVMTEESKQGNAPPFILVGSTVQNAQDWKSIPGHAVLAQQDASVVRRFTTVPIPVARAADLKTVTPNPNPNSAQEPARPPTPVFLSVAIPLDDVMSAKRGSGDKQANPFAGSYGIAGEITFTSALVRRADS</sequence>
<keyword evidence="3" id="KW-0963">Cytoplasm</keyword>
<keyword evidence="9" id="KW-0206">Cytoskeleton</keyword>
<feature type="region of interest" description="Disordered" evidence="12">
    <location>
        <begin position="608"/>
        <end position="627"/>
    </location>
</feature>
<protein>
    <recommendedName>
        <fullName evidence="11">Calcium-binding tyrosine phosphorylation-regulated protein</fullName>
    </recommendedName>
</protein>
<feature type="compositionally biased region" description="Polar residues" evidence="12">
    <location>
        <begin position="274"/>
        <end position="286"/>
    </location>
</feature>
<evidence type="ECO:0000256" key="5">
    <source>
        <dbReference type="ARBA" id="ARBA00022723"/>
    </source>
</evidence>
<dbReference type="InterPro" id="IPR038848">
    <property type="entry name" value="CABYR"/>
</dbReference>
<keyword evidence="4" id="KW-0597">Phosphoprotein</keyword>
<evidence type="ECO:0000256" key="11">
    <source>
        <dbReference type="ARBA" id="ARBA00071650"/>
    </source>
</evidence>
<dbReference type="GO" id="GO:0005856">
    <property type="term" value="C:cytoskeleton"/>
    <property type="evidence" value="ECO:0007669"/>
    <property type="project" value="UniProtKB-SubCell"/>
</dbReference>
<proteinExistence type="predicted"/>
<name>A0A3Q0HGT9_ALLSI</name>
<dbReference type="SUPFAM" id="SSF47391">
    <property type="entry name" value="Dimerization-anchoring domain of cAMP-dependent PK regulatory subunit"/>
    <property type="match status" value="1"/>
</dbReference>
<evidence type="ECO:0000256" key="9">
    <source>
        <dbReference type="ARBA" id="ARBA00023212"/>
    </source>
</evidence>